<dbReference type="AlphaFoldDB" id="A0A8J5VQ46"/>
<accession>A0A8J5VQ46</accession>
<organism evidence="1 2">
    <name type="scientific">Zizania palustris</name>
    <name type="common">Northern wild rice</name>
    <dbReference type="NCBI Taxonomy" id="103762"/>
    <lineage>
        <taxon>Eukaryota</taxon>
        <taxon>Viridiplantae</taxon>
        <taxon>Streptophyta</taxon>
        <taxon>Embryophyta</taxon>
        <taxon>Tracheophyta</taxon>
        <taxon>Spermatophyta</taxon>
        <taxon>Magnoliopsida</taxon>
        <taxon>Liliopsida</taxon>
        <taxon>Poales</taxon>
        <taxon>Poaceae</taxon>
        <taxon>BOP clade</taxon>
        <taxon>Oryzoideae</taxon>
        <taxon>Oryzeae</taxon>
        <taxon>Zizaniinae</taxon>
        <taxon>Zizania</taxon>
    </lineage>
</organism>
<protein>
    <submittedName>
        <fullName evidence="1">Uncharacterized protein</fullName>
    </submittedName>
</protein>
<name>A0A8J5VQ46_ZIZPA</name>
<dbReference type="Proteomes" id="UP000729402">
    <property type="component" value="Unassembled WGS sequence"/>
</dbReference>
<reference evidence="1" key="2">
    <citation type="submission" date="2021-02" db="EMBL/GenBank/DDBJ databases">
        <authorList>
            <person name="Kimball J.A."/>
            <person name="Haas M.W."/>
            <person name="Macchietto M."/>
            <person name="Kono T."/>
            <person name="Duquette J."/>
            <person name="Shao M."/>
        </authorList>
    </citation>
    <scope>NUCLEOTIDE SEQUENCE</scope>
    <source>
        <tissue evidence="1">Fresh leaf tissue</tissue>
    </source>
</reference>
<reference evidence="1" key="1">
    <citation type="journal article" date="2021" name="bioRxiv">
        <title>Whole Genome Assembly and Annotation of Northern Wild Rice, Zizania palustris L., Supports a Whole Genome Duplication in the Zizania Genus.</title>
        <authorList>
            <person name="Haas M."/>
            <person name="Kono T."/>
            <person name="Macchietto M."/>
            <person name="Millas R."/>
            <person name="McGilp L."/>
            <person name="Shao M."/>
            <person name="Duquette J."/>
            <person name="Hirsch C.N."/>
            <person name="Kimball J."/>
        </authorList>
    </citation>
    <scope>NUCLEOTIDE SEQUENCE</scope>
    <source>
        <tissue evidence="1">Fresh leaf tissue</tissue>
    </source>
</reference>
<sequence length="127" mass="12691">MPGSVGFAGSTYIGRDGSISFDSRFLNRLIPATRGGGGELEFEFGFGFAASAGGVEFSPPSTCSCSPREAAVGWAPPASSFAVSPSYTIASAAGGLAADRGRRVVASGGSGLVVVWWGVGSPGRRPG</sequence>
<evidence type="ECO:0000313" key="1">
    <source>
        <dbReference type="EMBL" id="KAG8066676.1"/>
    </source>
</evidence>
<proteinExistence type="predicted"/>
<dbReference type="EMBL" id="JAAALK010000285">
    <property type="protein sequence ID" value="KAG8066676.1"/>
    <property type="molecule type" value="Genomic_DNA"/>
</dbReference>
<keyword evidence="2" id="KW-1185">Reference proteome</keyword>
<gene>
    <name evidence="1" type="ORF">GUJ93_ZPchr0004g39384</name>
</gene>
<comment type="caution">
    <text evidence="1">The sequence shown here is derived from an EMBL/GenBank/DDBJ whole genome shotgun (WGS) entry which is preliminary data.</text>
</comment>
<evidence type="ECO:0000313" key="2">
    <source>
        <dbReference type="Proteomes" id="UP000729402"/>
    </source>
</evidence>